<feature type="compositionally biased region" description="Pro residues" evidence="1">
    <location>
        <begin position="350"/>
        <end position="364"/>
    </location>
</feature>
<protein>
    <recommendedName>
        <fullName evidence="2">CID domain-containing protein</fullName>
    </recommendedName>
</protein>
<feature type="region of interest" description="Disordered" evidence="1">
    <location>
        <begin position="380"/>
        <end position="634"/>
    </location>
</feature>
<dbReference type="OrthoDB" id="79367at2759"/>
<keyword evidence="4" id="KW-1185">Reference proteome</keyword>
<feature type="domain" description="CID" evidence="2">
    <location>
        <begin position="1"/>
        <end position="141"/>
    </location>
</feature>
<evidence type="ECO:0000256" key="1">
    <source>
        <dbReference type="SAM" id="MobiDB-lite"/>
    </source>
</evidence>
<evidence type="ECO:0000259" key="2">
    <source>
        <dbReference type="PROSITE" id="PS51391"/>
    </source>
</evidence>
<feature type="compositionally biased region" description="Basic and acidic residues" evidence="1">
    <location>
        <begin position="577"/>
        <end position="602"/>
    </location>
</feature>
<feature type="region of interest" description="Disordered" evidence="1">
    <location>
        <begin position="249"/>
        <end position="314"/>
    </location>
</feature>
<organism evidence="3 4">
    <name type="scientific">Trichosporon asahii var. asahii (strain CBS 8904)</name>
    <name type="common">Yeast</name>
    <dbReference type="NCBI Taxonomy" id="1220162"/>
    <lineage>
        <taxon>Eukaryota</taxon>
        <taxon>Fungi</taxon>
        <taxon>Dikarya</taxon>
        <taxon>Basidiomycota</taxon>
        <taxon>Agaricomycotina</taxon>
        <taxon>Tremellomycetes</taxon>
        <taxon>Trichosporonales</taxon>
        <taxon>Trichosporonaceae</taxon>
        <taxon>Trichosporon</taxon>
    </lineage>
</organism>
<feature type="compositionally biased region" description="Basic and acidic residues" evidence="1">
    <location>
        <begin position="556"/>
        <end position="568"/>
    </location>
</feature>
<dbReference type="eggNOG" id="KOG0132">
    <property type="taxonomic scope" value="Eukaryota"/>
</dbReference>
<sequence length="735" mass="77999">MVDLKTFDDLLDRTVRAPRLSGTKVGELRDMAKSLAAQHSDDIVDILTRTNASLQPASTSRISSLYVFDAIARAAKSDAALLGKMEAAVGGFVDSIIDNGKGGVWSEGRDKTRKIVDIWRKSQTFSDSCIADLQGKIAGGEDRRPNGKIPFLSPHHPSPFTSAVRAHDGSDAVPRRTDLLRPVVSSHSLNRACITLSTTPLNVGLLAAGLDGCGKKEGRIWSHKQAHGRLIDSTLEGLGCTGARVLRRGLSRETSAQSRDTGHPATEAEPREPWSHEVSSHTSTFHSPSTRVAQMLSSPAGSRSPPPAPGQLPPEIMAMLGVKSKADEKAETASAIDAVLANVRGTSTATPPPGSAPAPAPVPSFDPAQLAALANIAAITSTPTPPPAAPPAQPYPQSQGQGGYRRGRSRSPERRDGDRSDRDRDRGRWRDGDDRDRRGYAREDSRDRYYDRRDSRDYRDDRRDSRDMRDGYRDDRRDSRDDRRDSRDDRRDSRDSRDRRDGGRDGRDGGRTMDRAPPGAGPGASRLPPKPAGLPPNPTLPSRPDGLPSRPADSPPTRRRDWSQDPHPHSHSSHSHSGYDRRDRSQSHGDRGSHDRASHDRGGSYGGGGSGGAQGGNGGSGGATLQTFDLTSFNPATPESWSALAQAWQNTTGRQPNQFELMQFLATGAQPDSSTNAGGSGSGGEGGEGPGGGMGGMFGMPGMMGMGGMGMGGMGGGMGGMGGGMGGMGGMNGEQ</sequence>
<feature type="compositionally biased region" description="Pro residues" evidence="1">
    <location>
        <begin position="528"/>
        <end position="541"/>
    </location>
</feature>
<evidence type="ECO:0000313" key="3">
    <source>
        <dbReference type="EMBL" id="EKC98286.1"/>
    </source>
</evidence>
<accession>K1VGT1</accession>
<dbReference type="STRING" id="1220162.K1VGT1"/>
<feature type="compositionally biased region" description="Pro residues" evidence="1">
    <location>
        <begin position="383"/>
        <end position="394"/>
    </location>
</feature>
<dbReference type="PROSITE" id="PS51391">
    <property type="entry name" value="CID"/>
    <property type="match status" value="1"/>
</dbReference>
<feature type="compositionally biased region" description="Gly residues" evidence="1">
    <location>
        <begin position="678"/>
        <end position="696"/>
    </location>
</feature>
<dbReference type="EMBL" id="AMBO01000391">
    <property type="protein sequence ID" value="EKC98286.1"/>
    <property type="molecule type" value="Genomic_DNA"/>
</dbReference>
<feature type="compositionally biased region" description="Gly residues" evidence="1">
    <location>
        <begin position="603"/>
        <end position="622"/>
    </location>
</feature>
<proteinExistence type="predicted"/>
<feature type="compositionally biased region" description="Basic and acidic residues" evidence="1">
    <location>
        <begin position="260"/>
        <end position="279"/>
    </location>
</feature>
<dbReference type="Proteomes" id="UP000006757">
    <property type="component" value="Unassembled WGS sequence"/>
</dbReference>
<feature type="compositionally biased region" description="Low complexity" evidence="1">
    <location>
        <begin position="280"/>
        <end position="290"/>
    </location>
</feature>
<reference evidence="3 4" key="1">
    <citation type="journal article" date="2012" name="Eukaryot. Cell">
        <title>Genome sequence of the Trichosporon asahii environmental strain CBS 8904.</title>
        <authorList>
            <person name="Yang R.Y."/>
            <person name="Li H.T."/>
            <person name="Zhu H."/>
            <person name="Zhou G.P."/>
            <person name="Wang M."/>
            <person name="Wang L."/>
        </authorList>
    </citation>
    <scope>NUCLEOTIDE SEQUENCE [LARGE SCALE GENOMIC DNA]</scope>
    <source>
        <strain evidence="3 4">CBS 8904</strain>
    </source>
</reference>
<evidence type="ECO:0000313" key="4">
    <source>
        <dbReference type="Proteomes" id="UP000006757"/>
    </source>
</evidence>
<comment type="caution">
    <text evidence="3">The sequence shown here is derived from an EMBL/GenBank/DDBJ whole genome shotgun (WGS) entry which is preliminary data.</text>
</comment>
<dbReference type="InParanoid" id="K1VGT1"/>
<dbReference type="InterPro" id="IPR008942">
    <property type="entry name" value="ENTH_VHS"/>
</dbReference>
<dbReference type="AlphaFoldDB" id="K1VGT1"/>
<dbReference type="InterPro" id="IPR006569">
    <property type="entry name" value="CID_dom"/>
</dbReference>
<gene>
    <name evidence="3" type="ORF">A1Q2_07300</name>
</gene>
<name>K1VGT1_TRIAC</name>
<feature type="compositionally biased region" description="Basic and acidic residues" evidence="1">
    <location>
        <begin position="410"/>
        <end position="514"/>
    </location>
</feature>
<dbReference type="OMA" id="EAWQNST"/>
<dbReference type="HOGENOM" id="CLU_396384_0_0_1"/>
<dbReference type="Gene3D" id="1.25.40.90">
    <property type="match status" value="1"/>
</dbReference>
<feature type="region of interest" description="Disordered" evidence="1">
    <location>
        <begin position="669"/>
        <end position="696"/>
    </location>
</feature>
<feature type="compositionally biased region" description="Polar residues" evidence="1">
    <location>
        <begin position="623"/>
        <end position="634"/>
    </location>
</feature>
<feature type="region of interest" description="Disordered" evidence="1">
    <location>
        <begin position="345"/>
        <end position="365"/>
    </location>
</feature>
<dbReference type="Pfam" id="PF04818">
    <property type="entry name" value="CID"/>
    <property type="match status" value="1"/>
</dbReference>